<reference evidence="1" key="1">
    <citation type="journal article" date="2014" name="Front. Microbiol.">
        <title>High frequency of phylogenetically diverse reductive dehalogenase-homologous genes in deep subseafloor sedimentary metagenomes.</title>
        <authorList>
            <person name="Kawai M."/>
            <person name="Futagami T."/>
            <person name="Toyoda A."/>
            <person name="Takaki Y."/>
            <person name="Nishi S."/>
            <person name="Hori S."/>
            <person name="Arai W."/>
            <person name="Tsubouchi T."/>
            <person name="Morono Y."/>
            <person name="Uchiyama I."/>
            <person name="Ito T."/>
            <person name="Fujiyama A."/>
            <person name="Inagaki F."/>
            <person name="Takami H."/>
        </authorList>
    </citation>
    <scope>NUCLEOTIDE SEQUENCE</scope>
    <source>
        <strain evidence="1">Expedition CK06-06</strain>
    </source>
</reference>
<comment type="caution">
    <text evidence="1">The sequence shown here is derived from an EMBL/GenBank/DDBJ whole genome shotgun (WGS) entry which is preliminary data.</text>
</comment>
<accession>X0SB02</accession>
<evidence type="ECO:0000313" key="1">
    <source>
        <dbReference type="EMBL" id="GAF78243.1"/>
    </source>
</evidence>
<protein>
    <submittedName>
        <fullName evidence="1">Uncharacterized protein</fullName>
    </submittedName>
</protein>
<feature type="non-terminal residue" evidence="1">
    <location>
        <position position="218"/>
    </location>
</feature>
<name>X0SB02_9ZZZZ</name>
<proteinExistence type="predicted"/>
<organism evidence="1">
    <name type="scientific">marine sediment metagenome</name>
    <dbReference type="NCBI Taxonomy" id="412755"/>
    <lineage>
        <taxon>unclassified sequences</taxon>
        <taxon>metagenomes</taxon>
        <taxon>ecological metagenomes</taxon>
    </lineage>
</organism>
<dbReference type="AlphaFoldDB" id="X0SB02"/>
<dbReference type="EMBL" id="BARS01005758">
    <property type="protein sequence ID" value="GAF78243.1"/>
    <property type="molecule type" value="Genomic_DNA"/>
</dbReference>
<sequence>MRKLLIIIIFILISPGQFALALIGGGHLGGCAVPDCGINNALFIWECNDPTVGDIAFCPYGCSDGDSEATVNNEVSIADGKCIINDAGSNGGDNYRFDVSGDNLADDQIGTIFIKFTITTWAANTRLWTLLGQNAEDLTFVALRETDEIIGSHEGQNAGAETVFTSDANLGTGTPYIVRYQWDTNEASYDNKIHVFDAVMAEQGTGDEDNDTLTEFDT</sequence>
<gene>
    <name evidence="1" type="ORF">S01H1_11295</name>
</gene>